<keyword evidence="1" id="KW-0812">Transmembrane</keyword>
<gene>
    <name evidence="2" type="ORF">ACHAXA_002584</name>
</gene>
<accession>A0ABD3R4W3</accession>
<feature type="transmembrane region" description="Helical" evidence="1">
    <location>
        <begin position="137"/>
        <end position="155"/>
    </location>
</feature>
<sequence>MSGLSGGQRKLLLFELLLQRTGTQENMLIILDEPFAGVTDDFVPFIIERLREMRTKHNILLVTNDHVNILMEMADNIITVSAIDRSRVKINGREGVDRYMTLLAISIGDEYRYKTNNKDLEFFINVEFSKHSGILEVFGYVILAFGLFLLSFWNSKPGTEALILIAAGNLAFFTANPYILQLTDWRVFMVEETEALMHSSKEMNKHLKALLTLFLLLIITLIQFGCQELVIGVMTRAEYTRIEFFVGILFDNVFQLIALICLGLYTEMTDQMVQILGQVPFLLSIFFSTTYSPGAGIEGVKELRYLFPNYYVWCMLPEMGVEGCPAENKTLLYLILSSLITPFLFLLWKFGKYCFEQYKMKKANGLRNKARHLDQYVELQKELFPFSNVVCDEVDVPDERSG</sequence>
<feature type="transmembrane region" description="Helical" evidence="1">
    <location>
        <begin position="207"/>
        <end position="224"/>
    </location>
</feature>
<proteinExistence type="predicted"/>
<keyword evidence="1" id="KW-0472">Membrane</keyword>
<name>A0ABD3R4W3_9STRA</name>
<reference evidence="2 3" key="1">
    <citation type="submission" date="2024-10" db="EMBL/GenBank/DDBJ databases">
        <title>Updated reference genomes for cyclostephanoid diatoms.</title>
        <authorList>
            <person name="Roberts W.R."/>
            <person name="Alverson A.J."/>
        </authorList>
    </citation>
    <scope>NUCLEOTIDE SEQUENCE [LARGE SCALE GENOMIC DNA]</scope>
    <source>
        <strain evidence="2 3">AJA228-03</strain>
    </source>
</reference>
<feature type="transmembrane region" description="Helical" evidence="1">
    <location>
        <begin position="161"/>
        <end position="180"/>
    </location>
</feature>
<dbReference type="Gene3D" id="3.40.50.300">
    <property type="entry name" value="P-loop containing nucleotide triphosphate hydrolases"/>
    <property type="match status" value="1"/>
</dbReference>
<dbReference type="AlphaFoldDB" id="A0ABD3R4W3"/>
<dbReference type="InterPro" id="IPR027417">
    <property type="entry name" value="P-loop_NTPase"/>
</dbReference>
<comment type="caution">
    <text evidence="2">The sequence shown here is derived from an EMBL/GenBank/DDBJ whole genome shotgun (WGS) entry which is preliminary data.</text>
</comment>
<dbReference type="Proteomes" id="UP001530377">
    <property type="component" value="Unassembled WGS sequence"/>
</dbReference>
<dbReference type="SUPFAM" id="SSF52540">
    <property type="entry name" value="P-loop containing nucleoside triphosphate hydrolases"/>
    <property type="match status" value="1"/>
</dbReference>
<protein>
    <submittedName>
        <fullName evidence="2">Uncharacterized protein</fullName>
    </submittedName>
</protein>
<feature type="transmembrane region" description="Helical" evidence="1">
    <location>
        <begin position="244"/>
        <end position="265"/>
    </location>
</feature>
<keyword evidence="1" id="KW-1133">Transmembrane helix</keyword>
<evidence type="ECO:0000313" key="2">
    <source>
        <dbReference type="EMBL" id="KAL3807858.1"/>
    </source>
</evidence>
<evidence type="ECO:0000313" key="3">
    <source>
        <dbReference type="Proteomes" id="UP001530377"/>
    </source>
</evidence>
<keyword evidence="3" id="KW-1185">Reference proteome</keyword>
<dbReference type="EMBL" id="JALLPB020000576">
    <property type="protein sequence ID" value="KAL3807858.1"/>
    <property type="molecule type" value="Genomic_DNA"/>
</dbReference>
<organism evidence="2 3">
    <name type="scientific">Cyclostephanos tholiformis</name>
    <dbReference type="NCBI Taxonomy" id="382380"/>
    <lineage>
        <taxon>Eukaryota</taxon>
        <taxon>Sar</taxon>
        <taxon>Stramenopiles</taxon>
        <taxon>Ochrophyta</taxon>
        <taxon>Bacillariophyta</taxon>
        <taxon>Coscinodiscophyceae</taxon>
        <taxon>Thalassiosirophycidae</taxon>
        <taxon>Stephanodiscales</taxon>
        <taxon>Stephanodiscaceae</taxon>
        <taxon>Cyclostephanos</taxon>
    </lineage>
</organism>
<evidence type="ECO:0000256" key="1">
    <source>
        <dbReference type="SAM" id="Phobius"/>
    </source>
</evidence>
<feature type="transmembrane region" description="Helical" evidence="1">
    <location>
        <begin position="331"/>
        <end position="351"/>
    </location>
</feature>